<evidence type="ECO:0000256" key="5">
    <source>
        <dbReference type="SAM" id="MobiDB-lite"/>
    </source>
</evidence>
<dbReference type="OrthoDB" id="1523883at2759"/>
<evidence type="ECO:0000256" key="1">
    <source>
        <dbReference type="ARBA" id="ARBA00022603"/>
    </source>
</evidence>
<dbReference type="EMBL" id="BSYR01000022">
    <property type="protein sequence ID" value="GMI87498.1"/>
    <property type="molecule type" value="Genomic_DNA"/>
</dbReference>
<evidence type="ECO:0000256" key="4">
    <source>
        <dbReference type="ARBA" id="ARBA00022842"/>
    </source>
</evidence>
<evidence type="ECO:0000256" key="3">
    <source>
        <dbReference type="ARBA" id="ARBA00022723"/>
    </source>
</evidence>
<dbReference type="PANTHER" id="PTHR31009">
    <property type="entry name" value="S-ADENOSYL-L-METHIONINE:CARBOXYL METHYLTRANSFERASE FAMILY PROTEIN"/>
    <property type="match status" value="1"/>
</dbReference>
<organism evidence="6 7">
    <name type="scientific">Hibiscus trionum</name>
    <name type="common">Flower of an hour</name>
    <dbReference type="NCBI Taxonomy" id="183268"/>
    <lineage>
        <taxon>Eukaryota</taxon>
        <taxon>Viridiplantae</taxon>
        <taxon>Streptophyta</taxon>
        <taxon>Embryophyta</taxon>
        <taxon>Tracheophyta</taxon>
        <taxon>Spermatophyta</taxon>
        <taxon>Magnoliopsida</taxon>
        <taxon>eudicotyledons</taxon>
        <taxon>Gunneridae</taxon>
        <taxon>Pentapetalae</taxon>
        <taxon>rosids</taxon>
        <taxon>malvids</taxon>
        <taxon>Malvales</taxon>
        <taxon>Malvaceae</taxon>
        <taxon>Malvoideae</taxon>
        <taxon>Hibiscus</taxon>
    </lineage>
</organism>
<dbReference type="Pfam" id="PF03492">
    <property type="entry name" value="Methyltransf_7"/>
    <property type="match status" value="1"/>
</dbReference>
<dbReference type="Gene3D" id="3.40.50.150">
    <property type="entry name" value="Vaccinia Virus protein VP39"/>
    <property type="match status" value="1"/>
</dbReference>
<protein>
    <recommendedName>
        <fullName evidence="8">S-adenosylmethionine-dependent methyltransferase</fullName>
    </recommendedName>
</protein>
<dbReference type="SUPFAM" id="SSF53335">
    <property type="entry name" value="S-adenosyl-L-methionine-dependent methyltransferases"/>
    <property type="match status" value="1"/>
</dbReference>
<dbReference type="AlphaFoldDB" id="A0A9W7M4F9"/>
<feature type="region of interest" description="Disordered" evidence="5">
    <location>
        <begin position="1"/>
        <end position="20"/>
    </location>
</feature>
<name>A0A9W7M4F9_HIBTR</name>
<keyword evidence="1" id="KW-0489">Methyltransferase</keyword>
<dbReference type="InterPro" id="IPR042086">
    <property type="entry name" value="MeTrfase_capping"/>
</dbReference>
<keyword evidence="3" id="KW-0479">Metal-binding</keyword>
<dbReference type="Gene3D" id="1.10.1200.270">
    <property type="entry name" value="Methyltransferase, alpha-helical capping domain"/>
    <property type="match status" value="1"/>
</dbReference>
<dbReference type="GO" id="GO:0008168">
    <property type="term" value="F:methyltransferase activity"/>
    <property type="evidence" value="ECO:0007669"/>
    <property type="project" value="UniProtKB-KW"/>
</dbReference>
<comment type="caution">
    <text evidence="6">The sequence shown here is derived from an EMBL/GenBank/DDBJ whole genome shotgun (WGS) entry which is preliminary data.</text>
</comment>
<evidence type="ECO:0000313" key="6">
    <source>
        <dbReference type="EMBL" id="GMI87498.1"/>
    </source>
</evidence>
<keyword evidence="7" id="KW-1185">Reference proteome</keyword>
<keyword evidence="2" id="KW-0808">Transferase</keyword>
<reference evidence="6" key="1">
    <citation type="submission" date="2023-05" db="EMBL/GenBank/DDBJ databases">
        <title>Genome and transcriptome analyses reveal genes involved in the formation of fine ridges on petal epidermal cells in Hibiscus trionum.</title>
        <authorList>
            <person name="Koshimizu S."/>
            <person name="Masuda S."/>
            <person name="Ishii T."/>
            <person name="Shirasu K."/>
            <person name="Hoshino A."/>
            <person name="Arita M."/>
        </authorList>
    </citation>
    <scope>NUCLEOTIDE SEQUENCE</scope>
    <source>
        <strain evidence="6">Hamamatsu line</strain>
    </source>
</reference>
<dbReference type="InterPro" id="IPR005299">
    <property type="entry name" value="MeTrfase_7"/>
</dbReference>
<evidence type="ECO:0008006" key="8">
    <source>
        <dbReference type="Google" id="ProtNLM"/>
    </source>
</evidence>
<evidence type="ECO:0000313" key="7">
    <source>
        <dbReference type="Proteomes" id="UP001165190"/>
    </source>
</evidence>
<sequence>MAEVASDPTPLISGGGSESVRRPLADSLHVNGGDGAYSYTRNSYFQKFAANVVKGRIGGAITMKLDVEKLCSRSNIICIADLGCAVGPNTFNSMQDILHFIQHKYNLQCPGSDRTLQFLVFFNDQPSNDFNSLFTSLPRETPYFTAGVPGSFHRRLFPESSIHFAHCSYALHWLSRVPEELQDRNSSAWNKGRIHYTNAPDQVIQAYAAQFAKDMANFLSARAAEIVNGGMMVIIMPGIPNGMSYSQVAASAMYEFMASSFMDMAHEGLISEDEVDSFNLPIYTPSPEDMEAAVEKNGQFSIEILELSNAAALVDGRVDIKAWVSHVRAANEEMFVKHFGGDVIDEMFDRLTKKLFMFSEQVNSGYKDRTQLLVVLIRK</sequence>
<dbReference type="GO" id="GO:0032259">
    <property type="term" value="P:methylation"/>
    <property type="evidence" value="ECO:0007669"/>
    <property type="project" value="UniProtKB-KW"/>
</dbReference>
<gene>
    <name evidence="6" type="ORF">HRI_002419100</name>
</gene>
<evidence type="ECO:0000256" key="2">
    <source>
        <dbReference type="ARBA" id="ARBA00022679"/>
    </source>
</evidence>
<dbReference type="Proteomes" id="UP001165190">
    <property type="component" value="Unassembled WGS sequence"/>
</dbReference>
<keyword evidence="4" id="KW-0460">Magnesium</keyword>
<proteinExistence type="predicted"/>
<dbReference type="GO" id="GO:0046872">
    <property type="term" value="F:metal ion binding"/>
    <property type="evidence" value="ECO:0007669"/>
    <property type="project" value="UniProtKB-KW"/>
</dbReference>
<dbReference type="InterPro" id="IPR029063">
    <property type="entry name" value="SAM-dependent_MTases_sf"/>
</dbReference>
<accession>A0A9W7M4F9</accession>